<comment type="caution">
    <text evidence="1">The sequence shown here is derived from an EMBL/GenBank/DDBJ whole genome shotgun (WGS) entry which is preliminary data.</text>
</comment>
<evidence type="ECO:0000313" key="2">
    <source>
        <dbReference type="Proteomes" id="UP000625316"/>
    </source>
</evidence>
<organism evidence="1 2">
    <name type="scientific">Romeriopsis navalis LEGE 11480</name>
    <dbReference type="NCBI Taxonomy" id="2777977"/>
    <lineage>
        <taxon>Bacteria</taxon>
        <taxon>Bacillati</taxon>
        <taxon>Cyanobacteriota</taxon>
        <taxon>Cyanophyceae</taxon>
        <taxon>Leptolyngbyales</taxon>
        <taxon>Leptolyngbyaceae</taxon>
        <taxon>Romeriopsis</taxon>
        <taxon>Romeriopsis navalis</taxon>
    </lineage>
</organism>
<proteinExistence type="predicted"/>
<evidence type="ECO:0000313" key="1">
    <source>
        <dbReference type="EMBL" id="MBE9031634.1"/>
    </source>
</evidence>
<keyword evidence="2" id="KW-1185">Reference proteome</keyword>
<accession>A0A928VSW8</accession>
<dbReference type="Proteomes" id="UP000625316">
    <property type="component" value="Unassembled WGS sequence"/>
</dbReference>
<gene>
    <name evidence="1" type="ORF">IQ266_18025</name>
</gene>
<protein>
    <submittedName>
        <fullName evidence="1">Uncharacterized protein</fullName>
    </submittedName>
</protein>
<reference evidence="1" key="1">
    <citation type="submission" date="2020-10" db="EMBL/GenBank/DDBJ databases">
        <authorList>
            <person name="Castelo-Branco R."/>
            <person name="Eusebio N."/>
            <person name="Adriana R."/>
            <person name="Vieira A."/>
            <person name="Brugerolle De Fraissinette N."/>
            <person name="Rezende De Castro R."/>
            <person name="Schneider M.P."/>
            <person name="Vasconcelos V."/>
            <person name="Leao P.N."/>
        </authorList>
    </citation>
    <scope>NUCLEOTIDE SEQUENCE</scope>
    <source>
        <strain evidence="1">LEGE 11480</strain>
    </source>
</reference>
<dbReference type="AlphaFoldDB" id="A0A928VSW8"/>
<sequence>MVANAVNESLRQAYQGSVSAIIQILNDRLLGTGVRTRAIFEGRILQLLCEAAKPEQLDQDVLIQQVKDI</sequence>
<name>A0A928VSW8_9CYAN</name>
<dbReference type="EMBL" id="JADEXQ010000070">
    <property type="protein sequence ID" value="MBE9031634.1"/>
    <property type="molecule type" value="Genomic_DNA"/>
</dbReference>
<feature type="non-terminal residue" evidence="1">
    <location>
        <position position="69"/>
    </location>
</feature>